<sequence>MRSPARSAAAATAYSLWSCTKYEVAWAEPTQAGAHSSNRQARETGDRIGMLLDAGASVMAEGNSANWLVNQNDSPVGLY</sequence>
<gene>
    <name evidence="1" type="ORF">XPR_3079</name>
</gene>
<evidence type="ECO:0000313" key="1">
    <source>
        <dbReference type="EMBL" id="GAE56444.1"/>
    </source>
</evidence>
<proteinExistence type="predicted"/>
<dbReference type="AlphaFoldDB" id="W4SKG9"/>
<comment type="caution">
    <text evidence="1">The sequence shown here is derived from an EMBL/GenBank/DDBJ whole genome shotgun (WGS) entry which is preliminary data.</text>
</comment>
<evidence type="ECO:0000313" key="2">
    <source>
        <dbReference type="Proteomes" id="UP000019084"/>
    </source>
</evidence>
<organism evidence="1 2">
    <name type="scientific">Xanthomonas arboricola pv. pruni MAFF 301420</name>
    <dbReference type="NCBI Taxonomy" id="1418095"/>
    <lineage>
        <taxon>Bacteria</taxon>
        <taxon>Pseudomonadati</taxon>
        <taxon>Pseudomonadota</taxon>
        <taxon>Gammaproteobacteria</taxon>
        <taxon>Lysobacterales</taxon>
        <taxon>Lysobacteraceae</taxon>
        <taxon>Xanthomonas</taxon>
    </lineage>
</organism>
<name>W4SKG9_9XANT</name>
<protein>
    <submittedName>
        <fullName evidence="1">Uncharacterized protein</fullName>
    </submittedName>
</protein>
<accession>W4SKG9</accession>
<reference evidence="1 2" key="1">
    <citation type="submission" date="2014-01" db="EMBL/GenBank/DDBJ databases">
        <title>Genome sequence and analysis of Xanthomonas arboricola pv. pruni.</title>
        <authorList>
            <person name="Fujikawa T."/>
            <person name="Nakazono-Nagaoka E."/>
        </authorList>
    </citation>
    <scope>NUCLEOTIDE SEQUENCE [LARGE SCALE GENOMIC DNA]</scope>
    <source>
        <strain evidence="2">MAFF 301420</strain>
    </source>
</reference>
<dbReference type="Proteomes" id="UP000019084">
    <property type="component" value="Unassembled WGS sequence"/>
</dbReference>
<dbReference type="EMBL" id="BAVC01000254">
    <property type="protein sequence ID" value="GAE56444.1"/>
    <property type="molecule type" value="Genomic_DNA"/>
</dbReference>